<dbReference type="AlphaFoldDB" id="A0A672GVT2"/>
<dbReference type="Gene3D" id="1.25.10.10">
    <property type="entry name" value="Leucine-rich Repeat Variant"/>
    <property type="match status" value="1"/>
</dbReference>
<dbReference type="GO" id="GO:0046961">
    <property type="term" value="F:proton-transporting ATPase activity, rotational mechanism"/>
    <property type="evidence" value="ECO:0007669"/>
    <property type="project" value="InterPro"/>
</dbReference>
<dbReference type="InterPro" id="IPR011989">
    <property type="entry name" value="ARM-like"/>
</dbReference>
<reference evidence="1" key="1">
    <citation type="submission" date="2019-06" db="EMBL/GenBank/DDBJ databases">
        <authorList>
            <consortium name="Wellcome Sanger Institute Data Sharing"/>
        </authorList>
    </citation>
    <scope>NUCLEOTIDE SEQUENCE [LARGE SCALE GENOMIC DNA]</scope>
</reference>
<dbReference type="SUPFAM" id="SSF48371">
    <property type="entry name" value="ARM repeat"/>
    <property type="match status" value="1"/>
</dbReference>
<reference evidence="1" key="3">
    <citation type="submission" date="2025-09" db="UniProtKB">
        <authorList>
            <consortium name="Ensembl"/>
        </authorList>
    </citation>
    <scope>IDENTIFICATION</scope>
</reference>
<dbReference type="Pfam" id="PF03224">
    <property type="entry name" value="V-ATPase_H_N"/>
    <property type="match status" value="1"/>
</dbReference>
<dbReference type="Ensembl" id="ENSSFAT00005016222.1">
    <property type="protein sequence ID" value="ENSSFAP00005015584.1"/>
    <property type="gene ID" value="ENSSFAG00005008337.1"/>
</dbReference>
<organism evidence="1 2">
    <name type="scientific">Salarias fasciatus</name>
    <name type="common">Jewelled blenny</name>
    <name type="synonym">Blennius fasciatus</name>
    <dbReference type="NCBI Taxonomy" id="181472"/>
    <lineage>
        <taxon>Eukaryota</taxon>
        <taxon>Metazoa</taxon>
        <taxon>Chordata</taxon>
        <taxon>Craniata</taxon>
        <taxon>Vertebrata</taxon>
        <taxon>Euteleostomi</taxon>
        <taxon>Actinopterygii</taxon>
        <taxon>Neopterygii</taxon>
        <taxon>Teleostei</taxon>
        <taxon>Neoteleostei</taxon>
        <taxon>Acanthomorphata</taxon>
        <taxon>Ovalentaria</taxon>
        <taxon>Blenniimorphae</taxon>
        <taxon>Blenniiformes</taxon>
        <taxon>Blennioidei</taxon>
        <taxon>Blenniidae</taxon>
        <taxon>Salariinae</taxon>
        <taxon>Salarias</taxon>
    </lineage>
</organism>
<sequence>MDIRGAVDAAVPTNIIDAKAAEVRANLVNWQSYLQSQMISVEDCEFIKKFEVANSEDKQAILTKEGHQVQSLSDRAVILTLIDDTLQWEHLGSIISLESTSTT</sequence>
<dbReference type="InterPro" id="IPR016024">
    <property type="entry name" value="ARM-type_fold"/>
</dbReference>
<protein>
    <submittedName>
        <fullName evidence="1">Uncharacterized protein</fullName>
    </submittedName>
</protein>
<dbReference type="GO" id="GO:0000221">
    <property type="term" value="C:vacuolar proton-transporting V-type ATPase, V1 domain"/>
    <property type="evidence" value="ECO:0007669"/>
    <property type="project" value="InterPro"/>
</dbReference>
<name>A0A672GVT2_SALFA</name>
<evidence type="ECO:0000313" key="1">
    <source>
        <dbReference type="Ensembl" id="ENSSFAP00005015584.1"/>
    </source>
</evidence>
<accession>A0A672GVT2</accession>
<proteinExistence type="predicted"/>
<reference evidence="1" key="2">
    <citation type="submission" date="2025-08" db="UniProtKB">
        <authorList>
            <consortium name="Ensembl"/>
        </authorList>
    </citation>
    <scope>IDENTIFICATION</scope>
</reference>
<dbReference type="InterPro" id="IPR004908">
    <property type="entry name" value="ATPase_V1-cplx_hsu"/>
</dbReference>
<keyword evidence="2" id="KW-1185">Reference proteome</keyword>
<evidence type="ECO:0000313" key="2">
    <source>
        <dbReference type="Proteomes" id="UP000472267"/>
    </source>
</evidence>
<dbReference type="Proteomes" id="UP000472267">
    <property type="component" value="Chromosome 18"/>
</dbReference>
<dbReference type="InParanoid" id="A0A672GVT2"/>